<evidence type="ECO:0000313" key="3">
    <source>
        <dbReference type="Proteomes" id="UP001577381"/>
    </source>
</evidence>
<organism evidence="2">
    <name type="scientific">Enterobacter chuandaensis</name>
    <dbReference type="NCBI Taxonomy" id="2497875"/>
    <lineage>
        <taxon>Bacteria</taxon>
        <taxon>Pseudomonadati</taxon>
        <taxon>Pseudomonadota</taxon>
        <taxon>Gammaproteobacteria</taxon>
        <taxon>Enterobacterales</taxon>
        <taxon>Enterobacteriaceae</taxon>
        <taxon>Enterobacter</taxon>
        <taxon>Enterobacter cloacae complex</taxon>
    </lineage>
</organism>
<evidence type="ECO:0000313" key="1">
    <source>
        <dbReference type="EMBL" id="MFB4720593.1"/>
    </source>
</evidence>
<reference evidence="1 3" key="2">
    <citation type="submission" date="2024-09" db="EMBL/GenBank/DDBJ databases">
        <title>Molecular characterization of Carbapenemase-producing Enterobacter cloacae Complex from Infections in Argentina.</title>
        <authorList>
            <person name="De Mendieta J.M."/>
            <person name="Gomez S."/>
        </authorList>
    </citation>
    <scope>NUCLEOTIDE SEQUENCE [LARGE SCALE GENOMIC DNA]</scope>
    <source>
        <strain evidence="1 3">M23267</strain>
    </source>
</reference>
<evidence type="ECO:0000313" key="2">
    <source>
        <dbReference type="EMBL" id="WNS38786.1"/>
    </source>
</evidence>
<sequence length="466" mass="50415">MNGNELTSEIRNLKVMGARTQTGSGWASATHKLIALDKETLQPVSVDWMYEDEPTPRFTGPVFTDTRPNVRLLANSDVYRLGDVINISNFGGSGSALAAIKNDGTVEAWGMLTNGGTSPVNARNHDVRAIYGGMDSSAAVNANGQVFTWSVDDGNPLPDNVATLNDIVDIKVAQYWDDNGNYTYLALRANNQVVQWTDGVSHNDFPEDIAERKDFIAIQTTEYAFAGITQNGHVITWGDAAYGGELPVHLREVNDVVTLYSNVGAFVALRASGSIFSWGSTGYGAVIPDDIASLTDIVSLHCTSSTFIALRQNGSVVFWGQDYSLVELPEEIASLTNIIDVQGAANSSYAFLTSEGKVYCWGSATDFAKKMPADLSDVVSLSAGWGAFAALRRDGSVVAWGHPGEGGNTTPVANELYDIRAIYACGYRFCALRNDDRLFEWGEEARTDITKMPADLQGNVTYSFVK</sequence>
<dbReference type="EMBL" id="CP135253">
    <property type="protein sequence ID" value="WNS38786.1"/>
    <property type="molecule type" value="Genomic_DNA"/>
</dbReference>
<dbReference type="PANTHER" id="PTHR45982:SF1">
    <property type="entry name" value="REGULATOR OF CHROMOSOME CONDENSATION"/>
    <property type="match status" value="1"/>
</dbReference>
<reference evidence="2" key="1">
    <citation type="submission" date="2023-09" db="EMBL/GenBank/DDBJ databases">
        <title>Coexistence of blaNDM-1 and blaKPC-2 in Enterobacter chuandaensis.</title>
        <authorList>
            <person name="Chen R."/>
        </authorList>
    </citation>
    <scope>NUCLEOTIDE SEQUENCE</scope>
    <source>
        <strain evidence="2">FAHZZU5885</strain>
    </source>
</reference>
<dbReference type="EMBL" id="JBHGSI010000004">
    <property type="protein sequence ID" value="MFB4720593.1"/>
    <property type="molecule type" value="Genomic_DNA"/>
</dbReference>
<name>A0AA96M7J7_9ENTR</name>
<dbReference type="InterPro" id="IPR051553">
    <property type="entry name" value="Ran_GTPase-activating"/>
</dbReference>
<dbReference type="Proteomes" id="UP001577381">
    <property type="component" value="Unassembled WGS sequence"/>
</dbReference>
<dbReference type="PANTHER" id="PTHR45982">
    <property type="entry name" value="REGULATOR OF CHROMOSOME CONDENSATION"/>
    <property type="match status" value="1"/>
</dbReference>
<dbReference type="RefSeq" id="WP_265195041.1">
    <property type="nucleotide sequence ID" value="NZ_CP135253.1"/>
</dbReference>
<accession>A0AA96M7J7</accession>
<dbReference type="InterPro" id="IPR009091">
    <property type="entry name" value="RCC1/BLIP-II"/>
</dbReference>
<dbReference type="AlphaFoldDB" id="A0AA96M7J7"/>
<proteinExistence type="predicted"/>
<dbReference type="KEGG" id="echu:RQP59_04255"/>
<dbReference type="SUPFAM" id="SSF50985">
    <property type="entry name" value="RCC1/BLIP-II"/>
    <property type="match status" value="2"/>
</dbReference>
<protein>
    <submittedName>
        <fullName evidence="2">Uncharacterized protein</fullName>
    </submittedName>
</protein>
<keyword evidence="3" id="KW-1185">Reference proteome</keyword>
<dbReference type="Pfam" id="PF13540">
    <property type="entry name" value="RCC1_2"/>
    <property type="match status" value="1"/>
</dbReference>
<dbReference type="Gene3D" id="2.130.10.30">
    <property type="entry name" value="Regulator of chromosome condensation 1/beta-lactamase-inhibitor protein II"/>
    <property type="match status" value="2"/>
</dbReference>
<gene>
    <name evidence="1" type="ORF">ACE3KR_17105</name>
    <name evidence="2" type="ORF">RQP59_04255</name>
</gene>